<dbReference type="Proteomes" id="UP001596004">
    <property type="component" value="Unassembled WGS sequence"/>
</dbReference>
<keyword evidence="3" id="KW-1185">Reference proteome</keyword>
<reference evidence="3" key="1">
    <citation type="journal article" date="2019" name="Int. J. Syst. Evol. Microbiol.">
        <title>The Global Catalogue of Microorganisms (GCM) 10K type strain sequencing project: providing services to taxonomists for standard genome sequencing and annotation.</title>
        <authorList>
            <consortium name="The Broad Institute Genomics Platform"/>
            <consortium name="The Broad Institute Genome Sequencing Center for Infectious Disease"/>
            <person name="Wu L."/>
            <person name="Ma J."/>
        </authorList>
    </citation>
    <scope>NUCLEOTIDE SEQUENCE [LARGE SCALE GENOMIC DNA]</scope>
    <source>
        <strain evidence="3">CGMCC 4.7132</strain>
    </source>
</reference>
<protein>
    <submittedName>
        <fullName evidence="2">DUF397 domain-containing protein</fullName>
    </submittedName>
</protein>
<evidence type="ECO:0000259" key="1">
    <source>
        <dbReference type="Pfam" id="PF04149"/>
    </source>
</evidence>
<dbReference type="RefSeq" id="WP_380836367.1">
    <property type="nucleotide sequence ID" value="NZ_JBHSFP010000001.1"/>
</dbReference>
<name>A0ABV9C9Y9_9ACTN</name>
<accession>A0ABV9C9Y9</accession>
<dbReference type="Pfam" id="PF04149">
    <property type="entry name" value="DUF397"/>
    <property type="match status" value="1"/>
</dbReference>
<comment type="caution">
    <text evidence="2">The sequence shown here is derived from an EMBL/GenBank/DDBJ whole genome shotgun (WGS) entry which is preliminary data.</text>
</comment>
<evidence type="ECO:0000313" key="2">
    <source>
        <dbReference type="EMBL" id="MFC4529696.1"/>
    </source>
</evidence>
<dbReference type="InterPro" id="IPR007278">
    <property type="entry name" value="DUF397"/>
</dbReference>
<sequence>MTPDLRKALWRKSSFSGDSGECVEVVSNLGGVVGVRDSKDLGGPALVCASGEWSAFLTGVKNGRFTA</sequence>
<evidence type="ECO:0000313" key="3">
    <source>
        <dbReference type="Proteomes" id="UP001596004"/>
    </source>
</evidence>
<proteinExistence type="predicted"/>
<feature type="domain" description="DUF397" evidence="1">
    <location>
        <begin position="10"/>
        <end position="61"/>
    </location>
</feature>
<organism evidence="2 3">
    <name type="scientific">Sphaerisporangium dianthi</name>
    <dbReference type="NCBI Taxonomy" id="1436120"/>
    <lineage>
        <taxon>Bacteria</taxon>
        <taxon>Bacillati</taxon>
        <taxon>Actinomycetota</taxon>
        <taxon>Actinomycetes</taxon>
        <taxon>Streptosporangiales</taxon>
        <taxon>Streptosporangiaceae</taxon>
        <taxon>Sphaerisporangium</taxon>
    </lineage>
</organism>
<dbReference type="EMBL" id="JBHSFP010000001">
    <property type="protein sequence ID" value="MFC4529696.1"/>
    <property type="molecule type" value="Genomic_DNA"/>
</dbReference>
<gene>
    <name evidence="2" type="ORF">ACFO60_02875</name>
</gene>